<dbReference type="EMBL" id="CAJVPW010001896">
    <property type="protein sequence ID" value="CAG8494400.1"/>
    <property type="molecule type" value="Genomic_DNA"/>
</dbReference>
<protein>
    <submittedName>
        <fullName evidence="1">15553_t:CDS:1</fullName>
    </submittedName>
</protein>
<keyword evidence="2" id="KW-1185">Reference proteome</keyword>
<comment type="caution">
    <text evidence="1">The sequence shown here is derived from an EMBL/GenBank/DDBJ whole genome shotgun (WGS) entry which is preliminary data.</text>
</comment>
<dbReference type="Proteomes" id="UP000789366">
    <property type="component" value="Unassembled WGS sequence"/>
</dbReference>
<evidence type="ECO:0000313" key="1">
    <source>
        <dbReference type="EMBL" id="CAG8494400.1"/>
    </source>
</evidence>
<sequence length="580" mass="66194">MAVQESATRISQLLPSINCADCGQTVEFRKLGEHICKAAPAVPELPSVYKNSGKRPGNDVSGIKKQTNYSRPNIDLLPATDENLRDNRLLPRSPSPYDATPSPTDSGYSSYSSKYPSPPSASSPNGNKPLLPFMQKYQQTAVKPVNSPSQTSSEQRDRLQNNFNINGSNYSSKFSSNSDNFGSEVMQKHRPHDAYGPSNENRGQRQDRYLRGPNDVYNNDRDHMHREEERSRSRSPAGYDRTNDRADYGSKFSQSSLNQLNGTRDYKPTYDQQDSKPLYGYVDPGKQHSHKHSQEKNNGLPHVPPLFEKDGKNHRKNENSLSSLNSSTSGRDMNKGISDDSKELFGSGFDDLMEDLMREMDNMQTPTSGHVKNKVSSGRKEVHTCAYCNLPIDSSPMWALNKSWHSYHLLCTQCHKPIDPNVGHVEKNEKVYCPNDFADLFLPKCRRCHLPVEREAVSASDGKLEGKWHVKCFNCHTCSQPFPDKSFYVFNNAPYCKWHYHKLNNSLCRNCDDPIEGPCAQTVEGWRYHPKCFVCCNCQEPLTDIYYSFENKQYCEIHIMEIQRKRKIRAEKRRTLFQNI</sequence>
<reference evidence="1" key="1">
    <citation type="submission" date="2021-06" db="EMBL/GenBank/DDBJ databases">
        <authorList>
            <person name="Kallberg Y."/>
            <person name="Tangrot J."/>
            <person name="Rosling A."/>
        </authorList>
    </citation>
    <scope>NUCLEOTIDE SEQUENCE</scope>
    <source>
        <strain evidence="1">28 12/20/2015</strain>
    </source>
</reference>
<proteinExistence type="predicted"/>
<name>A0ACA9KUL9_9GLOM</name>
<evidence type="ECO:0000313" key="2">
    <source>
        <dbReference type="Proteomes" id="UP000789366"/>
    </source>
</evidence>
<gene>
    <name evidence="1" type="ORF">SPELUC_LOCUS2710</name>
</gene>
<accession>A0ACA9KUL9</accession>
<organism evidence="1 2">
    <name type="scientific">Cetraspora pellucida</name>
    <dbReference type="NCBI Taxonomy" id="1433469"/>
    <lineage>
        <taxon>Eukaryota</taxon>
        <taxon>Fungi</taxon>
        <taxon>Fungi incertae sedis</taxon>
        <taxon>Mucoromycota</taxon>
        <taxon>Glomeromycotina</taxon>
        <taxon>Glomeromycetes</taxon>
        <taxon>Diversisporales</taxon>
        <taxon>Gigasporaceae</taxon>
        <taxon>Cetraspora</taxon>
    </lineage>
</organism>